<keyword evidence="5" id="KW-0808">Transferase</keyword>
<feature type="compositionally biased region" description="Pro residues" evidence="16">
    <location>
        <begin position="1"/>
        <end position="10"/>
    </location>
</feature>
<feature type="region of interest" description="Disordered" evidence="16">
    <location>
        <begin position="748"/>
        <end position="770"/>
    </location>
</feature>
<evidence type="ECO:0000256" key="8">
    <source>
        <dbReference type="ARBA" id="ARBA00022771"/>
    </source>
</evidence>
<dbReference type="FunCoup" id="A0A4W3JAH4">
    <property type="interactions" value="166"/>
</dbReference>
<dbReference type="PANTHER" id="PTHR46165">
    <property type="entry name" value="SET AND MYND DOMAIN-CONTAINING PROTEIN 4"/>
    <property type="match status" value="1"/>
</dbReference>
<dbReference type="Ensembl" id="ENSCMIT00000029866.1">
    <property type="protein sequence ID" value="ENSCMIP00000029400.1"/>
    <property type="gene ID" value="ENSCMIG00000012718.1"/>
</dbReference>
<dbReference type="SUPFAM" id="SSF82199">
    <property type="entry name" value="SET domain"/>
    <property type="match status" value="1"/>
</dbReference>
<dbReference type="CDD" id="cd10536">
    <property type="entry name" value="SET_SMYD4"/>
    <property type="match status" value="1"/>
</dbReference>
<feature type="domain" description="SET" evidence="17">
    <location>
        <begin position="223"/>
        <end position="523"/>
    </location>
</feature>
<keyword evidence="9" id="KW-0862">Zinc</keyword>
<accession>A0A4W3JAH4</accession>
<dbReference type="InterPro" id="IPR046341">
    <property type="entry name" value="SET_dom_sf"/>
</dbReference>
<keyword evidence="4" id="KW-0489">Methyltransferase</keyword>
<evidence type="ECO:0000256" key="16">
    <source>
        <dbReference type="SAM" id="MobiDB-lite"/>
    </source>
</evidence>
<keyword evidence="7" id="KW-0479">Metal-binding</keyword>
<reference evidence="19" key="4">
    <citation type="submission" date="2025-08" db="UniProtKB">
        <authorList>
            <consortium name="Ensembl"/>
        </authorList>
    </citation>
    <scope>IDENTIFICATION</scope>
</reference>
<evidence type="ECO:0000313" key="19">
    <source>
        <dbReference type="Ensembl" id="ENSCMIP00000029400.1"/>
    </source>
</evidence>
<dbReference type="InterPro" id="IPR052097">
    <property type="entry name" value="SET-MYND_domain_protein"/>
</dbReference>
<dbReference type="OMA" id="FDCTCPA"/>
<dbReference type="SUPFAM" id="SSF144232">
    <property type="entry name" value="HIT/MYND zinc finger-like"/>
    <property type="match status" value="1"/>
</dbReference>
<dbReference type="InterPro" id="IPR011990">
    <property type="entry name" value="TPR-like_helical_dom_sf"/>
</dbReference>
<evidence type="ECO:0000256" key="12">
    <source>
        <dbReference type="ARBA" id="ARBA00093423"/>
    </source>
</evidence>
<gene>
    <name evidence="19" type="primary">smyd4</name>
</gene>
<evidence type="ECO:0000256" key="10">
    <source>
        <dbReference type="ARBA" id="ARBA00023242"/>
    </source>
</evidence>
<proteinExistence type="predicted"/>
<evidence type="ECO:0000256" key="2">
    <source>
        <dbReference type="ARBA" id="ARBA00004496"/>
    </source>
</evidence>
<name>A0A4W3JAH4_CALMI</name>
<evidence type="ECO:0000313" key="20">
    <source>
        <dbReference type="Proteomes" id="UP000314986"/>
    </source>
</evidence>
<dbReference type="GO" id="GO:0032259">
    <property type="term" value="P:methylation"/>
    <property type="evidence" value="ECO:0007669"/>
    <property type="project" value="UniProtKB-KW"/>
</dbReference>
<reference evidence="20" key="2">
    <citation type="journal article" date="2007" name="PLoS Biol.">
        <title>Survey sequencing and comparative analysis of the elephant shark (Callorhinchus milii) genome.</title>
        <authorList>
            <person name="Venkatesh B."/>
            <person name="Kirkness E.F."/>
            <person name="Loh Y.H."/>
            <person name="Halpern A.L."/>
            <person name="Lee A.P."/>
            <person name="Johnson J."/>
            <person name="Dandona N."/>
            <person name="Viswanathan L.D."/>
            <person name="Tay A."/>
            <person name="Venter J.C."/>
            <person name="Strausberg R.L."/>
            <person name="Brenner S."/>
        </authorList>
    </citation>
    <scope>NUCLEOTIDE SEQUENCE [LARGE SCALE GENOMIC DNA]</scope>
</reference>
<dbReference type="PANTHER" id="PTHR46165:SF2">
    <property type="entry name" value="SET AND MYND DOMAIN-CONTAINING PROTEIN 4"/>
    <property type="match status" value="1"/>
</dbReference>
<dbReference type="AlphaFoldDB" id="A0A4W3JAH4"/>
<comment type="catalytic activity">
    <reaction evidence="11">
        <text>L-lysyl-[protein] + S-adenosyl-L-methionine = N(6)-methyl-L-lysyl-[protein] + S-adenosyl-L-homocysteine + H(+)</text>
        <dbReference type="Rhea" id="RHEA:51736"/>
        <dbReference type="Rhea" id="RHEA-COMP:9752"/>
        <dbReference type="Rhea" id="RHEA-COMP:13053"/>
        <dbReference type="ChEBI" id="CHEBI:15378"/>
        <dbReference type="ChEBI" id="CHEBI:29969"/>
        <dbReference type="ChEBI" id="CHEBI:57856"/>
        <dbReference type="ChEBI" id="CHEBI:59789"/>
        <dbReference type="ChEBI" id="CHEBI:61929"/>
    </reaction>
</comment>
<evidence type="ECO:0000256" key="4">
    <source>
        <dbReference type="ARBA" id="ARBA00022603"/>
    </source>
</evidence>
<dbReference type="GO" id="GO:0008270">
    <property type="term" value="F:zinc ion binding"/>
    <property type="evidence" value="ECO:0007669"/>
    <property type="project" value="UniProtKB-KW"/>
</dbReference>
<evidence type="ECO:0000256" key="7">
    <source>
        <dbReference type="ARBA" id="ARBA00022723"/>
    </source>
</evidence>
<dbReference type="PROSITE" id="PS50280">
    <property type="entry name" value="SET"/>
    <property type="match status" value="1"/>
</dbReference>
<evidence type="ECO:0000256" key="9">
    <source>
        <dbReference type="ARBA" id="ARBA00022833"/>
    </source>
</evidence>
<reference evidence="20" key="3">
    <citation type="journal article" date="2014" name="Nature">
        <title>Elephant shark genome provides unique insights into gnathostome evolution.</title>
        <authorList>
            <consortium name="International Elephant Shark Genome Sequencing Consortium"/>
            <person name="Venkatesh B."/>
            <person name="Lee A.P."/>
            <person name="Ravi V."/>
            <person name="Maurya A.K."/>
            <person name="Lian M.M."/>
            <person name="Swann J.B."/>
            <person name="Ohta Y."/>
            <person name="Flajnik M.F."/>
            <person name="Sutoh Y."/>
            <person name="Kasahara M."/>
            <person name="Hoon S."/>
            <person name="Gangu V."/>
            <person name="Roy S.W."/>
            <person name="Irimia M."/>
            <person name="Korzh V."/>
            <person name="Kondrychyn I."/>
            <person name="Lim Z.W."/>
            <person name="Tay B.H."/>
            <person name="Tohari S."/>
            <person name="Kong K.W."/>
            <person name="Ho S."/>
            <person name="Lorente-Galdos B."/>
            <person name="Quilez J."/>
            <person name="Marques-Bonet T."/>
            <person name="Raney B.J."/>
            <person name="Ingham P.W."/>
            <person name="Tay A."/>
            <person name="Hillier L.W."/>
            <person name="Minx P."/>
            <person name="Boehm T."/>
            <person name="Wilson R.K."/>
            <person name="Brenner S."/>
            <person name="Warren W.C."/>
        </authorList>
    </citation>
    <scope>NUCLEOTIDE SEQUENCE [LARGE SCALE GENOMIC DNA]</scope>
</reference>
<dbReference type="STRING" id="7868.ENSCMIP00000029400"/>
<keyword evidence="3" id="KW-0963">Cytoplasm</keyword>
<dbReference type="Pfam" id="PF00856">
    <property type="entry name" value="SET"/>
    <property type="match status" value="1"/>
</dbReference>
<keyword evidence="8 15" id="KW-0863">Zinc-finger</keyword>
<evidence type="ECO:0000256" key="3">
    <source>
        <dbReference type="ARBA" id="ARBA00022490"/>
    </source>
</evidence>
<evidence type="ECO:0000259" key="18">
    <source>
        <dbReference type="PROSITE" id="PS50865"/>
    </source>
</evidence>
<evidence type="ECO:0000256" key="6">
    <source>
        <dbReference type="ARBA" id="ARBA00022691"/>
    </source>
</evidence>
<feature type="region of interest" description="Disordered" evidence="16">
    <location>
        <begin position="1"/>
        <end position="20"/>
    </location>
</feature>
<comment type="subcellular location">
    <subcellularLocation>
        <location evidence="2">Cytoplasm</location>
    </subcellularLocation>
    <subcellularLocation>
        <location evidence="1">Nucleus</location>
    </subcellularLocation>
</comment>
<dbReference type="InterPro" id="IPR044421">
    <property type="entry name" value="SMYD4_SET"/>
</dbReference>
<evidence type="ECO:0000256" key="15">
    <source>
        <dbReference type="PROSITE-ProRule" id="PRU00134"/>
    </source>
</evidence>
<evidence type="ECO:0000256" key="1">
    <source>
        <dbReference type="ARBA" id="ARBA00004123"/>
    </source>
</evidence>
<dbReference type="Gene3D" id="2.170.270.10">
    <property type="entry name" value="SET domain"/>
    <property type="match status" value="1"/>
</dbReference>
<dbReference type="Proteomes" id="UP000314986">
    <property type="component" value="Unassembled WGS sequence"/>
</dbReference>
<dbReference type="GO" id="GO:0042826">
    <property type="term" value="F:histone deacetylase binding"/>
    <property type="evidence" value="ECO:0007669"/>
    <property type="project" value="TreeGrafter"/>
</dbReference>
<keyword evidence="10" id="KW-0539">Nucleus</keyword>
<dbReference type="Pfam" id="PF01753">
    <property type="entry name" value="zf-MYND"/>
    <property type="match status" value="1"/>
</dbReference>
<dbReference type="SUPFAM" id="SSF48452">
    <property type="entry name" value="TPR-like"/>
    <property type="match status" value="1"/>
</dbReference>
<dbReference type="PROSITE" id="PS50865">
    <property type="entry name" value="ZF_MYND_2"/>
    <property type="match status" value="1"/>
</dbReference>
<dbReference type="InterPro" id="IPR001214">
    <property type="entry name" value="SET_dom"/>
</dbReference>
<dbReference type="GeneTree" id="ENSGT00730000111079"/>
<feature type="region of interest" description="Disordered" evidence="16">
    <location>
        <begin position="342"/>
        <end position="369"/>
    </location>
</feature>
<evidence type="ECO:0000256" key="5">
    <source>
        <dbReference type="ARBA" id="ARBA00022679"/>
    </source>
</evidence>
<evidence type="ECO:0000256" key="11">
    <source>
        <dbReference type="ARBA" id="ARBA00048985"/>
    </source>
</evidence>
<reference evidence="20" key="1">
    <citation type="journal article" date="2006" name="Science">
        <title>Ancient noncoding elements conserved in the human genome.</title>
        <authorList>
            <person name="Venkatesh B."/>
            <person name="Kirkness E.F."/>
            <person name="Loh Y.H."/>
            <person name="Halpern A.L."/>
            <person name="Lee A.P."/>
            <person name="Johnson J."/>
            <person name="Dandona N."/>
            <person name="Viswanathan L.D."/>
            <person name="Tay A."/>
            <person name="Venter J.C."/>
            <person name="Strausberg R.L."/>
            <person name="Brenner S."/>
        </authorList>
    </citation>
    <scope>NUCLEOTIDE SEQUENCE [LARGE SCALE GENOMIC DNA]</scope>
</reference>
<dbReference type="GO" id="GO:0005634">
    <property type="term" value="C:nucleus"/>
    <property type="evidence" value="ECO:0007669"/>
    <property type="project" value="UniProtKB-SubCell"/>
</dbReference>
<dbReference type="GO" id="GO:0008168">
    <property type="term" value="F:methyltransferase activity"/>
    <property type="evidence" value="ECO:0007669"/>
    <property type="project" value="UniProtKB-KW"/>
</dbReference>
<sequence length="770" mass="83098">MEVVPPPPVPVTGWQDRSGGKWRRLGEADRRRFRSLTEPEDEAVLTALVAQIQTGKDPAAAQGYKERGNEQFKAGDYARAAGSYTKGISHASQDSSEIAILYANRSAALCHLQRYRVSLSVTTCSCALAHGYPPALEPKLLVRRAECQLHLGSAQQFLSAVAQAESKLSELGGQTATWLRRRLGQLQPWAPPGDTPSPGPSARLQADEERPLLENETLPGASRSVRLRFDGVRGRHLVATKDFAAGETVLREEAYAAVLLARAQPSPQDSHCHHCLSQAWALLPCPSCSYATYCSALCRQKAWADHHQVECPLGSELLALGAFAHLSLRMVLAAGLEEVQRTQAAQSGPRSSEAPRATEPGDGAEAEGRWEAHPPYRAVHSLLAHTHQQSAQHRFLCGLTAAALCSRIRAKGLEPLVVGKGLEAGDGGGQAMGALGTALLTHMLQLGCNAQAITQLRDTGKSASNHLVEGSEQVRIATAVYCTLSLLNHSCRPNTSLSFCRQTVTIRASQPIQAGQEILHCYGPHWCRLAVSERQRALRAQYFFECECSACSGEQEAARGGGGGAAELGQFLCPRCGSALQVRRLSRCSNTECGQVLPESLLLSRRAELAEQLSAASGLIDEDRTGTAISFLCPRSLGSPQHGGEACSALTLASLSPGNWAAAADHLKRSLAAVRARYGSSSVECGQELYKLSQILFNGRAVTEALSVIEEAVEVLTVHRGRADQMVEELREMRSCLESVLPPQRRPLYPLTDCESSPRERGTQRNRLPH</sequence>
<reference evidence="19" key="5">
    <citation type="submission" date="2025-09" db="UniProtKB">
        <authorList>
            <consortium name="Ensembl"/>
        </authorList>
    </citation>
    <scope>IDENTIFICATION</scope>
</reference>
<dbReference type="GO" id="GO:0007507">
    <property type="term" value="P:heart development"/>
    <property type="evidence" value="ECO:0007669"/>
    <property type="project" value="TreeGrafter"/>
</dbReference>
<comment type="function">
    <text evidence="12">Protein-lysine N-methyltransferase. Monomethylates PRMT5, modulating its transcriptional activity. May also act as a histone methyltransferase. Plays a critical role in cardiac development. Acts as a key epigenetic regulator of gene expression during cardiac development via its dual activities as a methyltransferase and negative regulator of HDAC1.</text>
</comment>
<evidence type="ECO:0000259" key="17">
    <source>
        <dbReference type="PROSITE" id="PS50280"/>
    </source>
</evidence>
<dbReference type="InterPro" id="IPR002893">
    <property type="entry name" value="Znf_MYND"/>
</dbReference>
<keyword evidence="20" id="KW-1185">Reference proteome</keyword>
<dbReference type="Gene3D" id="1.25.40.10">
    <property type="entry name" value="Tetratricopeptide repeat domain"/>
    <property type="match status" value="2"/>
</dbReference>
<organism evidence="19 20">
    <name type="scientific">Callorhinchus milii</name>
    <name type="common">Ghost shark</name>
    <dbReference type="NCBI Taxonomy" id="7868"/>
    <lineage>
        <taxon>Eukaryota</taxon>
        <taxon>Metazoa</taxon>
        <taxon>Chordata</taxon>
        <taxon>Craniata</taxon>
        <taxon>Vertebrata</taxon>
        <taxon>Chondrichthyes</taxon>
        <taxon>Holocephali</taxon>
        <taxon>Chimaeriformes</taxon>
        <taxon>Callorhinchidae</taxon>
        <taxon>Callorhinchus</taxon>
    </lineage>
</organism>
<evidence type="ECO:0000256" key="13">
    <source>
        <dbReference type="ARBA" id="ARBA00093635"/>
    </source>
</evidence>
<evidence type="ECO:0000256" key="14">
    <source>
        <dbReference type="ARBA" id="ARBA00093680"/>
    </source>
</evidence>
<keyword evidence="6" id="KW-0949">S-adenosyl-L-methionine</keyword>
<protein>
    <recommendedName>
        <fullName evidence="13">Protein-lysine N-methyltransferase SMYD4</fullName>
    </recommendedName>
    <alternativeName>
        <fullName evidence="14">SET and MYND domain-containing protein 4</fullName>
    </alternativeName>
</protein>
<feature type="domain" description="MYND-type" evidence="18">
    <location>
        <begin position="272"/>
        <end position="311"/>
    </location>
</feature>
<dbReference type="GO" id="GO:0005737">
    <property type="term" value="C:cytoplasm"/>
    <property type="evidence" value="ECO:0007669"/>
    <property type="project" value="UniProtKB-SubCell"/>
</dbReference>
<dbReference type="InParanoid" id="A0A4W3JAH4"/>